<feature type="region of interest" description="Disordered" evidence="1">
    <location>
        <begin position="125"/>
        <end position="181"/>
    </location>
</feature>
<feature type="compositionally biased region" description="Basic and acidic residues" evidence="1">
    <location>
        <begin position="39"/>
        <end position="51"/>
    </location>
</feature>
<feature type="region of interest" description="Disordered" evidence="1">
    <location>
        <begin position="1"/>
        <end position="81"/>
    </location>
</feature>
<name>A0A6J2JNA5_BOMMA</name>
<evidence type="ECO:0000256" key="1">
    <source>
        <dbReference type="SAM" id="MobiDB-lite"/>
    </source>
</evidence>
<evidence type="ECO:0000313" key="3">
    <source>
        <dbReference type="RefSeq" id="XP_028031181.1"/>
    </source>
</evidence>
<feature type="compositionally biased region" description="Polar residues" evidence="1">
    <location>
        <begin position="25"/>
        <end position="35"/>
    </location>
</feature>
<dbReference type="KEGG" id="bman:114243774"/>
<feature type="compositionally biased region" description="Basic and acidic residues" evidence="1">
    <location>
        <begin position="149"/>
        <end position="167"/>
    </location>
</feature>
<feature type="compositionally biased region" description="Basic and acidic residues" evidence="1">
    <location>
        <begin position="1"/>
        <end position="20"/>
    </location>
</feature>
<protein>
    <submittedName>
        <fullName evidence="3">Uncharacterized protein LOC114243774</fullName>
    </submittedName>
</protein>
<accession>A0A6J2JNA5</accession>
<reference evidence="3" key="1">
    <citation type="submission" date="2025-08" db="UniProtKB">
        <authorList>
            <consortium name="RefSeq"/>
        </authorList>
    </citation>
    <scope>IDENTIFICATION</scope>
    <source>
        <tissue evidence="3">Silk gland</tissue>
    </source>
</reference>
<dbReference type="RefSeq" id="XP_028031181.1">
    <property type="nucleotide sequence ID" value="XM_028175380.1"/>
</dbReference>
<evidence type="ECO:0000313" key="2">
    <source>
        <dbReference type="Proteomes" id="UP000504629"/>
    </source>
</evidence>
<keyword evidence="2" id="KW-1185">Reference proteome</keyword>
<proteinExistence type="predicted"/>
<sequence length="233" mass="26095">MENQHSSEKSEDTEENRKTDDEADTINTDVQNTLTPEVKSGDKEENQKTDEGSTVATDEEKNLAPEKPEDSEGYFGMKPSPCRWDIPKTIDELNGREGKNLARYGIMYVFEDKKGQLMPGIIGEPEKPSGNFKFGIQNSSEDNTDEGEIQTKLRDFKFGKTPPEIERPPGTMSEENENSNLEFNFGIPAGAASKNKDSLEGFKFGQLSAYESLMEAIKKVSGKEIKNEKQYLC</sequence>
<feature type="compositionally biased region" description="Basic and acidic residues" evidence="1">
    <location>
        <begin position="58"/>
        <end position="70"/>
    </location>
</feature>
<dbReference type="Proteomes" id="UP000504629">
    <property type="component" value="Unplaced"/>
</dbReference>
<dbReference type="AlphaFoldDB" id="A0A6J2JNA5"/>
<dbReference type="GeneID" id="114243774"/>
<gene>
    <name evidence="3" type="primary">LOC114243774</name>
</gene>
<organism evidence="2 3">
    <name type="scientific">Bombyx mandarina</name>
    <name type="common">Wild silk moth</name>
    <name type="synonym">Wild silkworm</name>
    <dbReference type="NCBI Taxonomy" id="7092"/>
    <lineage>
        <taxon>Eukaryota</taxon>
        <taxon>Metazoa</taxon>
        <taxon>Ecdysozoa</taxon>
        <taxon>Arthropoda</taxon>
        <taxon>Hexapoda</taxon>
        <taxon>Insecta</taxon>
        <taxon>Pterygota</taxon>
        <taxon>Neoptera</taxon>
        <taxon>Endopterygota</taxon>
        <taxon>Lepidoptera</taxon>
        <taxon>Glossata</taxon>
        <taxon>Ditrysia</taxon>
        <taxon>Bombycoidea</taxon>
        <taxon>Bombycidae</taxon>
        <taxon>Bombycinae</taxon>
        <taxon>Bombyx</taxon>
    </lineage>
</organism>